<organism evidence="1 2">
    <name type="scientific">Linum tenue</name>
    <dbReference type="NCBI Taxonomy" id="586396"/>
    <lineage>
        <taxon>Eukaryota</taxon>
        <taxon>Viridiplantae</taxon>
        <taxon>Streptophyta</taxon>
        <taxon>Embryophyta</taxon>
        <taxon>Tracheophyta</taxon>
        <taxon>Spermatophyta</taxon>
        <taxon>Magnoliopsida</taxon>
        <taxon>eudicotyledons</taxon>
        <taxon>Gunneridae</taxon>
        <taxon>Pentapetalae</taxon>
        <taxon>rosids</taxon>
        <taxon>fabids</taxon>
        <taxon>Malpighiales</taxon>
        <taxon>Linaceae</taxon>
        <taxon>Linum</taxon>
    </lineage>
</organism>
<sequence length="66" mass="7750">MVGGRRKKEESGDDGCFGERRRWEVPRWEEGGRRVGWGWVGFNDVAGRVLFLLGYIRLIRQFCLPH</sequence>
<evidence type="ECO:0000313" key="1">
    <source>
        <dbReference type="EMBL" id="CAI0425955.1"/>
    </source>
</evidence>
<name>A0AAV0KXD1_9ROSI</name>
<evidence type="ECO:0000313" key="2">
    <source>
        <dbReference type="Proteomes" id="UP001154282"/>
    </source>
</evidence>
<comment type="caution">
    <text evidence="1">The sequence shown here is derived from an EMBL/GenBank/DDBJ whole genome shotgun (WGS) entry which is preliminary data.</text>
</comment>
<protein>
    <submittedName>
        <fullName evidence="1">Uncharacterized protein</fullName>
    </submittedName>
</protein>
<reference evidence="1" key="1">
    <citation type="submission" date="2022-08" db="EMBL/GenBank/DDBJ databases">
        <authorList>
            <person name="Gutierrez-Valencia J."/>
        </authorList>
    </citation>
    <scope>NUCLEOTIDE SEQUENCE</scope>
</reference>
<gene>
    <name evidence="1" type="ORF">LITE_LOCUS20592</name>
</gene>
<accession>A0AAV0KXD1</accession>
<dbReference type="EMBL" id="CAMGYJ010000005">
    <property type="protein sequence ID" value="CAI0425955.1"/>
    <property type="molecule type" value="Genomic_DNA"/>
</dbReference>
<proteinExistence type="predicted"/>
<dbReference type="Proteomes" id="UP001154282">
    <property type="component" value="Unassembled WGS sequence"/>
</dbReference>
<feature type="non-terminal residue" evidence="1">
    <location>
        <position position="66"/>
    </location>
</feature>
<dbReference type="AlphaFoldDB" id="A0AAV0KXD1"/>
<keyword evidence="2" id="KW-1185">Reference proteome</keyword>